<keyword evidence="3" id="KW-0539">Nucleus</keyword>
<feature type="compositionally biased region" description="Basic and acidic residues" evidence="4">
    <location>
        <begin position="30"/>
        <end position="40"/>
    </location>
</feature>
<keyword evidence="6" id="KW-1185">Reference proteome</keyword>
<feature type="region of interest" description="Disordered" evidence="4">
    <location>
        <begin position="1"/>
        <end position="110"/>
    </location>
</feature>
<reference evidence="5 6" key="1">
    <citation type="submission" date="2018-01" db="EMBL/GenBank/DDBJ databases">
        <title>Harnessing the power of phylogenomics to disentangle the directionality and signatures of interkingdom host jumping in the parasitic fungal genus Tolypocladium.</title>
        <authorList>
            <person name="Quandt C.A."/>
            <person name="Patterson W."/>
            <person name="Spatafora J.W."/>
        </authorList>
    </citation>
    <scope>NUCLEOTIDE SEQUENCE [LARGE SCALE GENOMIC DNA]</scope>
    <source>
        <strain evidence="5 6">NRBC 100945</strain>
    </source>
</reference>
<dbReference type="Pfam" id="PF08424">
    <property type="entry name" value="NRDE-2"/>
    <property type="match status" value="1"/>
</dbReference>
<dbReference type="GO" id="GO:1902369">
    <property type="term" value="P:negative regulation of RNA catabolic process"/>
    <property type="evidence" value="ECO:0007669"/>
    <property type="project" value="TreeGrafter"/>
</dbReference>
<feature type="compositionally biased region" description="Basic residues" evidence="4">
    <location>
        <begin position="41"/>
        <end position="63"/>
    </location>
</feature>
<evidence type="ECO:0000256" key="2">
    <source>
        <dbReference type="ARBA" id="ARBA00009265"/>
    </source>
</evidence>
<dbReference type="GO" id="GO:0031048">
    <property type="term" value="P:regulatory ncRNA-mediated heterochromatin formation"/>
    <property type="evidence" value="ECO:0007669"/>
    <property type="project" value="TreeGrafter"/>
</dbReference>
<feature type="region of interest" description="Disordered" evidence="4">
    <location>
        <begin position="152"/>
        <end position="251"/>
    </location>
</feature>
<feature type="compositionally biased region" description="Basic and acidic residues" evidence="4">
    <location>
        <begin position="232"/>
        <end position="244"/>
    </location>
</feature>
<sequence length="1088" mass="123538">MPPSDEDKKLIVPKFSSFKPKEPTPSSRSQSERPKDEDRDHRKRSHRSSKHRDHHSRHRHHDSHRRDEPHRREERRSSQPHEEKSHYRQESKSLPRRSSVASVPGLFVVDTKGDPLIRKYGIDRSKIPAYYRYGGGKVLGTDGRLIIHRDGPRDTFSLRFPGEGSSGSRTKDGLRSRGWQRGEPVRLRARKDEPAEDEPGDYLSLENPRKRKRGQGDSDSSEDDEQPSWRSIEGKAKPAKRVDSDTEDSDDQLEELVKADRHNPLKWKSIQLNRQVKDHPDDIDAWLELADHQDALLRAGGTIDERATENAAHSFAEIKVHMLESALPHAARPDDRRRVLVSLMREGVKVWNSKAAAKKWLQVLEDERHDFSLWKTHLDFSMSNIGTVQYEEVKRMILDRLQQAVSRSGLQSGDDLAEAIYVFLRATRFVHDSGYKELAVAAWQGLLELTFFRPKREQSQTEALSAFRDFWESEVPRMGDADAQGWRCYVESGGSGDAPEPLASNKIEDAASRDAFKAWRDAEAFQGRNAKLPARTLDDGTDDDPFKVVMYSDIEPLLFFIPEHALPDITGQLIDAFLIFCGLPPAFRSGHWTETAYHDQFLTGNTSGIQLQPAWEGDEGASEELQRKPPSFTSGKGYARISPNLLFSGSGWFKYLDILRQGHAIDMPWVETTLKQLVRSADISCLSMYYLAVCFAREPATIRKPAKAVMTKYPTNTQLYNAYALAEFANGNFEVANKVLAAATVDPSLDSTSTGFLLFQTWSWMELEKGDKHMATKRLCASVEESLRKPQIGDEQLSPSLVLIARQAFSSRAQQCLYEGKLDDASNCIECLTLLSYLTGTGSKEPTSASQGNISAAMGVIESMSNEFQSRGYGSEAAHERILQFACRLLYWNATKGPFRRVYVREQLARFVGLFPQNTMLLSLFEWADASIRVVDETRQLLYDKVLVKEQDSVGSRVFVIEHELARGNANSTQAAFEHALSSDVCKSSVMLWVSYIRFCYSQKQLRSKSKGVFYRALKHCPWSKEVMMEAFVTLIRDMKSEELKSVYATMTSKGLRVHVDMDEFMEKRREERHAADKKGAVSYDADH</sequence>
<feature type="region of interest" description="Disordered" evidence="4">
    <location>
        <begin position="1069"/>
        <end position="1088"/>
    </location>
</feature>
<comment type="similarity">
    <text evidence="2">Belongs to the NRDE2 family.</text>
</comment>
<dbReference type="PANTHER" id="PTHR13471">
    <property type="entry name" value="TETRATRICOPEPTIDE-LIKE HELICAL"/>
    <property type="match status" value="1"/>
</dbReference>
<evidence type="ECO:0000313" key="6">
    <source>
        <dbReference type="Proteomes" id="UP000237481"/>
    </source>
</evidence>
<dbReference type="Gene3D" id="1.25.40.10">
    <property type="entry name" value="Tetratricopeptide repeat domain"/>
    <property type="match status" value="1"/>
</dbReference>
<evidence type="ECO:0000256" key="4">
    <source>
        <dbReference type="SAM" id="MobiDB-lite"/>
    </source>
</evidence>
<protein>
    <submittedName>
        <fullName evidence="5">Protein NRDE2-like protein</fullName>
    </submittedName>
</protein>
<evidence type="ECO:0000313" key="5">
    <source>
        <dbReference type="EMBL" id="POR35666.1"/>
    </source>
</evidence>
<gene>
    <name evidence="5" type="ORF">TPAR_04146</name>
</gene>
<dbReference type="AlphaFoldDB" id="A0A2S4KZQ5"/>
<dbReference type="InterPro" id="IPR013633">
    <property type="entry name" value="NRDE-2"/>
</dbReference>
<name>A0A2S4KZQ5_9HYPO</name>
<dbReference type="STRING" id="94208.A0A2S4KZQ5"/>
<accession>A0A2S4KZQ5</accession>
<dbReference type="InterPro" id="IPR011990">
    <property type="entry name" value="TPR-like_helical_dom_sf"/>
</dbReference>
<evidence type="ECO:0000256" key="3">
    <source>
        <dbReference type="ARBA" id="ARBA00023242"/>
    </source>
</evidence>
<dbReference type="EMBL" id="PKSG01000426">
    <property type="protein sequence ID" value="POR35666.1"/>
    <property type="molecule type" value="Genomic_DNA"/>
</dbReference>
<feature type="compositionally biased region" description="Basic and acidic residues" evidence="4">
    <location>
        <begin position="183"/>
        <end position="193"/>
    </location>
</feature>
<comment type="subcellular location">
    <subcellularLocation>
        <location evidence="1">Nucleus</location>
    </subcellularLocation>
</comment>
<dbReference type="PANTHER" id="PTHR13471:SF0">
    <property type="entry name" value="NUCLEAR EXOSOME REGULATOR NRDE2"/>
    <property type="match status" value="1"/>
</dbReference>
<dbReference type="Proteomes" id="UP000237481">
    <property type="component" value="Unassembled WGS sequence"/>
</dbReference>
<proteinExistence type="inferred from homology"/>
<dbReference type="GO" id="GO:0071013">
    <property type="term" value="C:catalytic step 2 spliceosome"/>
    <property type="evidence" value="ECO:0007669"/>
    <property type="project" value="TreeGrafter"/>
</dbReference>
<organism evidence="5 6">
    <name type="scientific">Tolypocladium paradoxum</name>
    <dbReference type="NCBI Taxonomy" id="94208"/>
    <lineage>
        <taxon>Eukaryota</taxon>
        <taxon>Fungi</taxon>
        <taxon>Dikarya</taxon>
        <taxon>Ascomycota</taxon>
        <taxon>Pezizomycotina</taxon>
        <taxon>Sordariomycetes</taxon>
        <taxon>Hypocreomycetidae</taxon>
        <taxon>Hypocreales</taxon>
        <taxon>Ophiocordycipitaceae</taxon>
        <taxon>Tolypocladium</taxon>
    </lineage>
</organism>
<feature type="compositionally biased region" description="Basic and acidic residues" evidence="4">
    <location>
        <begin position="64"/>
        <end position="93"/>
    </location>
</feature>
<feature type="compositionally biased region" description="Basic and acidic residues" evidence="4">
    <location>
        <begin position="1"/>
        <end position="10"/>
    </location>
</feature>
<dbReference type="OrthoDB" id="297219at2759"/>
<evidence type="ECO:0000256" key="1">
    <source>
        <dbReference type="ARBA" id="ARBA00004123"/>
    </source>
</evidence>
<comment type="caution">
    <text evidence="5">The sequence shown here is derived from an EMBL/GenBank/DDBJ whole genome shotgun (WGS) entry which is preliminary data.</text>
</comment>